<feature type="domain" description="Calcineurin-like phosphoesterase" evidence="3">
    <location>
        <begin position="1"/>
        <end position="146"/>
    </location>
</feature>
<proteinExistence type="inferred from homology"/>
<gene>
    <name evidence="4" type="ORF">T23_06680</name>
</gene>
<sequence>MKIVVVSDSHGNDWDLLAIRERHLQEADLFIHCGDSELLDDDAAMQGYLSVCGNCDYRSQAPLKRVESLAHDVTLFMTHGHTYGVKYSLQKLYYQALEVGANLVCYGHSHYVGAEMIEGILFMNPGSLSFPRNTREKTYAIITVSDRAFEVAYLEGGTGETLIRQTFKR</sequence>
<evidence type="ECO:0000256" key="1">
    <source>
        <dbReference type="ARBA" id="ARBA00008950"/>
    </source>
</evidence>
<accession>A0ABM8ILH8</accession>
<evidence type="ECO:0000313" key="5">
    <source>
        <dbReference type="Proteomes" id="UP001432099"/>
    </source>
</evidence>
<dbReference type="NCBIfam" id="TIGR00040">
    <property type="entry name" value="yfcE"/>
    <property type="match status" value="1"/>
</dbReference>
<organism evidence="4 5">
    <name type="scientific">Turicibacter faecis</name>
    <dbReference type="NCBI Taxonomy" id="2963365"/>
    <lineage>
        <taxon>Bacteria</taxon>
        <taxon>Bacillati</taxon>
        <taxon>Bacillota</taxon>
        <taxon>Erysipelotrichia</taxon>
        <taxon>Erysipelotrichales</taxon>
        <taxon>Turicibacteraceae</taxon>
        <taxon>Turicibacter</taxon>
    </lineage>
</organism>
<evidence type="ECO:0000313" key="4">
    <source>
        <dbReference type="EMBL" id="BEH90566.1"/>
    </source>
</evidence>
<keyword evidence="2" id="KW-0479">Metal-binding</keyword>
<dbReference type="Proteomes" id="UP001432099">
    <property type="component" value="Chromosome"/>
</dbReference>
<dbReference type="EMBL" id="AP028127">
    <property type="protein sequence ID" value="BEH90566.1"/>
    <property type="molecule type" value="Genomic_DNA"/>
</dbReference>
<dbReference type="InterPro" id="IPR029052">
    <property type="entry name" value="Metallo-depent_PP-like"/>
</dbReference>
<dbReference type="InterPro" id="IPR024654">
    <property type="entry name" value="Calcineurin-like_PHP_lpxH"/>
</dbReference>
<name>A0ABM8ILH8_9FIRM</name>
<comment type="similarity">
    <text evidence="1 2">Belongs to the metallophosphoesterase superfamily. YfcE family.</text>
</comment>
<protein>
    <recommendedName>
        <fullName evidence="2">Phosphoesterase</fullName>
        <ecNumber evidence="2">3.1.4.-</ecNumber>
    </recommendedName>
</protein>
<dbReference type="Gene3D" id="3.60.21.10">
    <property type="match status" value="1"/>
</dbReference>
<dbReference type="Pfam" id="PF12850">
    <property type="entry name" value="Metallophos_2"/>
    <property type="match status" value="1"/>
</dbReference>
<evidence type="ECO:0000256" key="2">
    <source>
        <dbReference type="RuleBase" id="RU362039"/>
    </source>
</evidence>
<dbReference type="SUPFAM" id="SSF56300">
    <property type="entry name" value="Metallo-dependent phosphatases"/>
    <property type="match status" value="1"/>
</dbReference>
<dbReference type="PANTHER" id="PTHR11124">
    <property type="entry name" value="VACUOLAR SORTING PROTEIN VPS29"/>
    <property type="match status" value="1"/>
</dbReference>
<comment type="cofactor">
    <cofactor evidence="2">
        <name>a divalent metal cation</name>
        <dbReference type="ChEBI" id="CHEBI:60240"/>
    </cofactor>
</comment>
<reference evidence="4" key="1">
    <citation type="journal article" date="2024" name="Int. J. Syst. Evol. Microbiol.">
        <title>Turicibacter faecis sp. nov., isolated from faeces of heart failure mouse model.</title>
        <authorList>
            <person name="Imamura Y."/>
            <person name="Motooka D."/>
            <person name="Nakajima Y."/>
            <person name="Ito S."/>
            <person name="Kitakaze M."/>
            <person name="Iida T."/>
            <person name="Nakamura S."/>
        </authorList>
    </citation>
    <scope>NUCLEOTIDE SEQUENCE</scope>
    <source>
        <strain evidence="4">TC023</strain>
    </source>
</reference>
<dbReference type="RefSeq" id="WP_320100831.1">
    <property type="nucleotide sequence ID" value="NZ_AP028127.1"/>
</dbReference>
<keyword evidence="5" id="KW-1185">Reference proteome</keyword>
<dbReference type="EC" id="3.1.4.-" evidence="2"/>
<dbReference type="InterPro" id="IPR000979">
    <property type="entry name" value="Phosphodiesterase_MJ0936/Vps29"/>
</dbReference>
<evidence type="ECO:0000259" key="3">
    <source>
        <dbReference type="Pfam" id="PF12850"/>
    </source>
</evidence>